<dbReference type="AlphaFoldDB" id="A0A382Y786"/>
<feature type="domain" description="Signal recognition particle SRP54 helical bundle" evidence="1">
    <location>
        <begin position="7"/>
        <end position="48"/>
    </location>
</feature>
<dbReference type="Gene3D" id="1.20.120.140">
    <property type="entry name" value="Signal recognition particle SRP54, nucleotide-binding domain"/>
    <property type="match status" value="1"/>
</dbReference>
<evidence type="ECO:0000259" key="1">
    <source>
        <dbReference type="Pfam" id="PF02881"/>
    </source>
</evidence>
<dbReference type="InterPro" id="IPR013822">
    <property type="entry name" value="Signal_recog_particl_SRP54_hlx"/>
</dbReference>
<evidence type="ECO:0000313" key="2">
    <source>
        <dbReference type="EMBL" id="SVD78990.1"/>
    </source>
</evidence>
<dbReference type="SUPFAM" id="SSF47364">
    <property type="entry name" value="Domain of the SRP/SRP receptor G-proteins"/>
    <property type="match status" value="1"/>
</dbReference>
<dbReference type="GO" id="GO:0005525">
    <property type="term" value="F:GTP binding"/>
    <property type="evidence" value="ECO:0007669"/>
    <property type="project" value="InterPro"/>
</dbReference>
<dbReference type="Pfam" id="PF02881">
    <property type="entry name" value="SRP54_N"/>
    <property type="match status" value="1"/>
</dbReference>
<feature type="non-terminal residue" evidence="2">
    <location>
        <position position="60"/>
    </location>
</feature>
<accession>A0A382Y786</accession>
<sequence>MRDIIVKEEIDDETLNKIEEFLIQSDVGIQASEEIKNIIAQEKIDLKKNIMNEVNIILKN</sequence>
<dbReference type="EMBL" id="UINC01173408">
    <property type="protein sequence ID" value="SVD78990.1"/>
    <property type="molecule type" value="Genomic_DNA"/>
</dbReference>
<organism evidence="2">
    <name type="scientific">marine metagenome</name>
    <dbReference type="NCBI Taxonomy" id="408172"/>
    <lineage>
        <taxon>unclassified sequences</taxon>
        <taxon>metagenomes</taxon>
        <taxon>ecological metagenomes</taxon>
    </lineage>
</organism>
<dbReference type="InterPro" id="IPR042101">
    <property type="entry name" value="SRP54_N_sf"/>
</dbReference>
<dbReference type="GO" id="GO:0006614">
    <property type="term" value="P:SRP-dependent cotranslational protein targeting to membrane"/>
    <property type="evidence" value="ECO:0007669"/>
    <property type="project" value="InterPro"/>
</dbReference>
<name>A0A382Y786_9ZZZZ</name>
<reference evidence="2" key="1">
    <citation type="submission" date="2018-05" db="EMBL/GenBank/DDBJ databases">
        <authorList>
            <person name="Lanie J.A."/>
            <person name="Ng W.-L."/>
            <person name="Kazmierczak K.M."/>
            <person name="Andrzejewski T.M."/>
            <person name="Davidsen T.M."/>
            <person name="Wayne K.J."/>
            <person name="Tettelin H."/>
            <person name="Glass J.I."/>
            <person name="Rusch D."/>
            <person name="Podicherti R."/>
            <person name="Tsui H.-C.T."/>
            <person name="Winkler M.E."/>
        </authorList>
    </citation>
    <scope>NUCLEOTIDE SEQUENCE</scope>
</reference>
<dbReference type="InterPro" id="IPR036225">
    <property type="entry name" value="SRP/SRP_N"/>
</dbReference>
<proteinExistence type="predicted"/>
<protein>
    <recommendedName>
        <fullName evidence="1">Signal recognition particle SRP54 helical bundle domain-containing protein</fullName>
    </recommendedName>
</protein>
<gene>
    <name evidence="2" type="ORF">METZ01_LOCUS431844</name>
</gene>